<gene>
    <name evidence="2" type="ORF">ACFFRN_44670</name>
</gene>
<accession>A0ABV5QG77</accession>
<reference evidence="2 3" key="1">
    <citation type="submission" date="2024-09" db="EMBL/GenBank/DDBJ databases">
        <authorList>
            <person name="Sun Q."/>
            <person name="Mori K."/>
        </authorList>
    </citation>
    <scope>NUCLEOTIDE SEQUENCE [LARGE SCALE GENOMIC DNA]</scope>
    <source>
        <strain evidence="2 3">JCM 3323</strain>
    </source>
</reference>
<sequence length="64" mass="6749">PSDAALRTLVDNASDIEPMEMPSVEVPPGEWGRGEWVPKDFGPDGEPGRVEPGEPGRPTVPPGS</sequence>
<feature type="compositionally biased region" description="Low complexity" evidence="1">
    <location>
        <begin position="19"/>
        <end position="30"/>
    </location>
</feature>
<organism evidence="2 3">
    <name type="scientific">Nonomuraea roseola</name>
    <dbReference type="NCBI Taxonomy" id="46179"/>
    <lineage>
        <taxon>Bacteria</taxon>
        <taxon>Bacillati</taxon>
        <taxon>Actinomycetota</taxon>
        <taxon>Actinomycetes</taxon>
        <taxon>Streptosporangiales</taxon>
        <taxon>Streptosporangiaceae</taxon>
        <taxon>Nonomuraea</taxon>
    </lineage>
</organism>
<feature type="compositionally biased region" description="Basic and acidic residues" evidence="1">
    <location>
        <begin position="32"/>
        <end position="54"/>
    </location>
</feature>
<comment type="caution">
    <text evidence="2">The sequence shown here is derived from an EMBL/GenBank/DDBJ whole genome shotgun (WGS) entry which is preliminary data.</text>
</comment>
<name>A0ABV5QG77_9ACTN</name>
<evidence type="ECO:0000256" key="1">
    <source>
        <dbReference type="SAM" id="MobiDB-lite"/>
    </source>
</evidence>
<evidence type="ECO:0000313" key="2">
    <source>
        <dbReference type="EMBL" id="MFB9533731.1"/>
    </source>
</evidence>
<proteinExistence type="predicted"/>
<dbReference type="EMBL" id="JBHMCE010000020">
    <property type="protein sequence ID" value="MFB9533731.1"/>
    <property type="molecule type" value="Genomic_DNA"/>
</dbReference>
<feature type="region of interest" description="Disordered" evidence="1">
    <location>
        <begin position="1"/>
        <end position="64"/>
    </location>
</feature>
<dbReference type="Proteomes" id="UP001589646">
    <property type="component" value="Unassembled WGS sequence"/>
</dbReference>
<protein>
    <submittedName>
        <fullName evidence="2">Uncharacterized protein</fullName>
    </submittedName>
</protein>
<evidence type="ECO:0000313" key="3">
    <source>
        <dbReference type="Proteomes" id="UP001589646"/>
    </source>
</evidence>
<keyword evidence="3" id="KW-1185">Reference proteome</keyword>
<feature type="non-terminal residue" evidence="2">
    <location>
        <position position="1"/>
    </location>
</feature>